<dbReference type="AlphaFoldDB" id="A0A5F8G8E9"/>
<dbReference type="Proteomes" id="UP000002280">
    <property type="component" value="Chromosome 1"/>
</dbReference>
<accession>A0A5F8G8E9</accession>
<dbReference type="InterPro" id="IPR013785">
    <property type="entry name" value="Aldolase_TIM"/>
</dbReference>
<dbReference type="InParanoid" id="A0A5F8G8E9"/>
<dbReference type="InterPro" id="IPR011060">
    <property type="entry name" value="RibuloseP-bd_barrel"/>
</dbReference>
<organism evidence="3 4">
    <name type="scientific">Monodelphis domestica</name>
    <name type="common">Gray short-tailed opossum</name>
    <dbReference type="NCBI Taxonomy" id="13616"/>
    <lineage>
        <taxon>Eukaryota</taxon>
        <taxon>Metazoa</taxon>
        <taxon>Chordata</taxon>
        <taxon>Craniata</taxon>
        <taxon>Vertebrata</taxon>
        <taxon>Euteleostomi</taxon>
        <taxon>Mammalia</taxon>
        <taxon>Metatheria</taxon>
        <taxon>Didelphimorphia</taxon>
        <taxon>Didelphidae</taxon>
        <taxon>Monodelphis</taxon>
    </lineage>
</organism>
<dbReference type="GO" id="GO:0016857">
    <property type="term" value="F:racemase and epimerase activity, acting on carbohydrates and derivatives"/>
    <property type="evidence" value="ECO:0007669"/>
    <property type="project" value="InterPro"/>
</dbReference>
<evidence type="ECO:0000313" key="3">
    <source>
        <dbReference type="Ensembl" id="ENSMODP00000043709.1"/>
    </source>
</evidence>
<dbReference type="SUPFAM" id="SSF51366">
    <property type="entry name" value="Ribulose-phoshate binding barrel"/>
    <property type="match status" value="1"/>
</dbReference>
<dbReference type="Pfam" id="PF00834">
    <property type="entry name" value="Ribul_P_3_epim"/>
    <property type="match status" value="1"/>
</dbReference>
<dbReference type="GO" id="GO:0046872">
    <property type="term" value="F:metal ion binding"/>
    <property type="evidence" value="ECO:0007669"/>
    <property type="project" value="UniProtKB-KW"/>
</dbReference>
<reference evidence="3 4" key="1">
    <citation type="journal article" date="2007" name="Nature">
        <title>Genome of the marsupial Monodelphis domestica reveals innovation in non-coding sequences.</title>
        <authorList>
            <person name="Mikkelsen T.S."/>
            <person name="Wakefield M.J."/>
            <person name="Aken B."/>
            <person name="Amemiya C.T."/>
            <person name="Chang J.L."/>
            <person name="Duke S."/>
            <person name="Garber M."/>
            <person name="Gentles A.J."/>
            <person name="Goodstadt L."/>
            <person name="Heger A."/>
            <person name="Jurka J."/>
            <person name="Kamal M."/>
            <person name="Mauceli E."/>
            <person name="Searle S.M."/>
            <person name="Sharpe T."/>
            <person name="Baker M.L."/>
            <person name="Batzer M.A."/>
            <person name="Benos P.V."/>
            <person name="Belov K."/>
            <person name="Clamp M."/>
            <person name="Cook A."/>
            <person name="Cuff J."/>
            <person name="Das R."/>
            <person name="Davidow L."/>
            <person name="Deakin J.E."/>
            <person name="Fazzari M.J."/>
            <person name="Glass J.L."/>
            <person name="Grabherr M."/>
            <person name="Greally J.M."/>
            <person name="Gu W."/>
            <person name="Hore T.A."/>
            <person name="Huttley G.A."/>
            <person name="Kleber M."/>
            <person name="Jirtle R.L."/>
            <person name="Koina E."/>
            <person name="Lee J.T."/>
            <person name="Mahony S."/>
            <person name="Marra M.A."/>
            <person name="Miller R.D."/>
            <person name="Nicholls R.D."/>
            <person name="Oda M."/>
            <person name="Papenfuss A.T."/>
            <person name="Parra Z.E."/>
            <person name="Pollock D.D."/>
            <person name="Ray D.A."/>
            <person name="Schein J.E."/>
            <person name="Speed T.P."/>
            <person name="Thompson K."/>
            <person name="VandeBerg J.L."/>
            <person name="Wade C.M."/>
            <person name="Walker J.A."/>
            <person name="Waters P.D."/>
            <person name="Webber C."/>
            <person name="Weidman J.R."/>
            <person name="Xie X."/>
            <person name="Zody M.C."/>
            <person name="Baldwin J."/>
            <person name="Abdouelleil A."/>
            <person name="Abdulkadir J."/>
            <person name="Abebe A."/>
            <person name="Abera B."/>
            <person name="Abreu J."/>
            <person name="Acer S.C."/>
            <person name="Aftuck L."/>
            <person name="Alexander A."/>
            <person name="An P."/>
            <person name="Anderson E."/>
            <person name="Anderson S."/>
            <person name="Arachi H."/>
            <person name="Azer M."/>
            <person name="Bachantsang P."/>
            <person name="Barry A."/>
            <person name="Bayul T."/>
            <person name="Berlin A."/>
            <person name="Bessette D."/>
            <person name="Bloom T."/>
            <person name="Bloom T."/>
            <person name="Boguslavskiy L."/>
            <person name="Bonnet C."/>
            <person name="Boukhgalter B."/>
            <person name="Bourzgui I."/>
            <person name="Brown A."/>
            <person name="Cahill P."/>
            <person name="Channer S."/>
            <person name="Cheshatsang Y."/>
            <person name="Chuda L."/>
            <person name="Citroen M."/>
            <person name="Collymore A."/>
            <person name="Cooke P."/>
            <person name="Costello M."/>
            <person name="D'Aco K."/>
            <person name="Daza R."/>
            <person name="De Haan G."/>
            <person name="DeGray S."/>
            <person name="DeMaso C."/>
            <person name="Dhargay N."/>
            <person name="Dooley K."/>
            <person name="Dooley E."/>
            <person name="Doricent M."/>
            <person name="Dorje P."/>
            <person name="Dorjee K."/>
            <person name="Dupes A."/>
            <person name="Elong R."/>
            <person name="Falk J."/>
            <person name="Farina A."/>
            <person name="Faro S."/>
            <person name="Ferguson D."/>
            <person name="Fisher S."/>
            <person name="Foley C.D."/>
            <person name="Franke A."/>
            <person name="Friedrich D."/>
            <person name="Gadbois L."/>
            <person name="Gearin G."/>
            <person name="Gearin C.R."/>
            <person name="Giannoukos G."/>
            <person name="Goode T."/>
            <person name="Graham J."/>
            <person name="Grandbois E."/>
            <person name="Grewal S."/>
            <person name="Gyaltsen K."/>
            <person name="Hafez N."/>
            <person name="Hagos B."/>
            <person name="Hall J."/>
            <person name="Henson C."/>
            <person name="Hollinger A."/>
            <person name="Honan T."/>
            <person name="Huard M.D."/>
            <person name="Hughes L."/>
            <person name="Hurhula B."/>
            <person name="Husby M.E."/>
            <person name="Kamat A."/>
            <person name="Kanga B."/>
            <person name="Kashin S."/>
            <person name="Khazanovich D."/>
            <person name="Kisner P."/>
            <person name="Lance K."/>
            <person name="Lara M."/>
            <person name="Lee W."/>
            <person name="Lennon N."/>
            <person name="Letendre F."/>
            <person name="LeVine R."/>
            <person name="Lipovsky A."/>
            <person name="Liu X."/>
            <person name="Liu J."/>
            <person name="Liu S."/>
            <person name="Lokyitsang T."/>
            <person name="Lokyitsang Y."/>
            <person name="Lubonja R."/>
            <person name="Lui A."/>
            <person name="MacDonald P."/>
            <person name="Magnisalis V."/>
            <person name="Maru K."/>
            <person name="Matthews C."/>
            <person name="McCusker W."/>
            <person name="McDonough S."/>
            <person name="Mehta T."/>
            <person name="Meldrim J."/>
            <person name="Meneus L."/>
            <person name="Mihai O."/>
            <person name="Mihalev A."/>
            <person name="Mihova T."/>
            <person name="Mittelman R."/>
            <person name="Mlenga V."/>
            <person name="Montmayeur A."/>
            <person name="Mulrain L."/>
            <person name="Navidi A."/>
            <person name="Naylor J."/>
            <person name="Negash T."/>
            <person name="Nguyen T."/>
            <person name="Nguyen N."/>
            <person name="Nicol R."/>
            <person name="Norbu C."/>
            <person name="Norbu N."/>
            <person name="Novod N."/>
            <person name="O'Neill B."/>
            <person name="Osman S."/>
            <person name="Markiewicz E."/>
            <person name="Oyono O.L."/>
            <person name="Patti C."/>
            <person name="Phunkhang P."/>
            <person name="Pierre F."/>
            <person name="Priest M."/>
            <person name="Raghuraman S."/>
            <person name="Rege F."/>
            <person name="Reyes R."/>
            <person name="Rise C."/>
            <person name="Rogov P."/>
            <person name="Ross K."/>
            <person name="Ryan E."/>
            <person name="Settipalli S."/>
            <person name="Shea T."/>
            <person name="Sherpa N."/>
            <person name="Shi L."/>
            <person name="Shih D."/>
            <person name="Sparrow T."/>
            <person name="Spaulding J."/>
            <person name="Stalker J."/>
            <person name="Stange-Thomann N."/>
            <person name="Stavropoulos S."/>
            <person name="Stone C."/>
            <person name="Strader C."/>
            <person name="Tesfaye S."/>
            <person name="Thomson T."/>
            <person name="Thoulutsang Y."/>
            <person name="Thoulutsang D."/>
            <person name="Topham K."/>
            <person name="Topping I."/>
            <person name="Tsamla T."/>
            <person name="Vassiliev H."/>
            <person name="Vo A."/>
            <person name="Wangchuk T."/>
            <person name="Wangdi T."/>
            <person name="Weiand M."/>
            <person name="Wilkinson J."/>
            <person name="Wilson A."/>
            <person name="Yadav S."/>
            <person name="Young G."/>
            <person name="Yu Q."/>
            <person name="Zembek L."/>
            <person name="Zhong D."/>
            <person name="Zimmer A."/>
            <person name="Zwirko Z."/>
            <person name="Jaffe D.B."/>
            <person name="Alvarez P."/>
            <person name="Brockman W."/>
            <person name="Butler J."/>
            <person name="Chin C."/>
            <person name="Gnerre S."/>
            <person name="MacCallum I."/>
            <person name="Graves J.A."/>
            <person name="Ponting C.P."/>
            <person name="Breen M."/>
            <person name="Samollow P.B."/>
            <person name="Lander E.S."/>
            <person name="Lindblad-Toh K."/>
        </authorList>
    </citation>
    <scope>NUCLEOTIDE SEQUENCE [LARGE SCALE GENOMIC DNA]</scope>
</reference>
<evidence type="ECO:0000256" key="2">
    <source>
        <dbReference type="ARBA" id="ARBA00023235"/>
    </source>
</evidence>
<evidence type="ECO:0000313" key="4">
    <source>
        <dbReference type="Proteomes" id="UP000002280"/>
    </source>
</evidence>
<evidence type="ECO:0000256" key="1">
    <source>
        <dbReference type="ARBA" id="ARBA00022723"/>
    </source>
</evidence>
<dbReference type="GeneTree" id="ENSGT01030000235330"/>
<dbReference type="InterPro" id="IPR000056">
    <property type="entry name" value="Ribul_P_3_epim-like"/>
</dbReference>
<keyword evidence="4" id="KW-1185">Reference proteome</keyword>
<dbReference type="Bgee" id="ENSMODG00000050875">
    <property type="expression patterns" value="Expressed in forelimb bud and 20 other cell types or tissues"/>
</dbReference>
<dbReference type="Ensembl" id="ENSMODT00000088351.1">
    <property type="protein sequence ID" value="ENSMODP00000043709.1"/>
    <property type="gene ID" value="ENSMODG00000050875.1"/>
</dbReference>
<reference evidence="3" key="2">
    <citation type="submission" date="2025-08" db="UniProtKB">
        <authorList>
            <consortium name="Ensembl"/>
        </authorList>
    </citation>
    <scope>IDENTIFICATION</scope>
</reference>
<dbReference type="GO" id="GO:0005975">
    <property type="term" value="P:carbohydrate metabolic process"/>
    <property type="evidence" value="ECO:0007669"/>
    <property type="project" value="InterPro"/>
</dbReference>
<reference evidence="3" key="3">
    <citation type="submission" date="2025-09" db="UniProtKB">
        <authorList>
            <consortium name="Ensembl"/>
        </authorList>
    </citation>
    <scope>IDENTIFICATION</scope>
</reference>
<dbReference type="OMA" id="YLYLDVM"/>
<dbReference type="Gene3D" id="3.20.20.70">
    <property type="entry name" value="Aldolase class I"/>
    <property type="match status" value="1"/>
</dbReference>
<sequence length="62" mass="7054">MASGCKIGLSILSSDLACLGAECTRMLDSRAEYLYLDVMDGHFYSQMFLHHYKRFALLISFL</sequence>
<keyword evidence="2" id="KW-0413">Isomerase</keyword>
<keyword evidence="1" id="KW-0479">Metal-binding</keyword>
<name>A0A5F8G8E9_MONDO</name>
<proteinExistence type="predicted"/>
<dbReference type="STRING" id="13616.ENSMODP00000043709"/>
<protein>
    <submittedName>
        <fullName evidence="3">Uncharacterized protein</fullName>
    </submittedName>
</protein>